<feature type="domain" description="SMB" evidence="13">
    <location>
        <begin position="21"/>
        <end position="63"/>
    </location>
</feature>
<dbReference type="InterPro" id="IPR018998">
    <property type="entry name" value="EndoU_C"/>
</dbReference>
<dbReference type="InterPro" id="IPR039787">
    <property type="entry name" value="ENDOU"/>
</dbReference>
<keyword evidence="4 12" id="KW-0540">Nuclease</keyword>
<evidence type="ECO:0000256" key="6">
    <source>
        <dbReference type="ARBA" id="ARBA00022759"/>
    </source>
</evidence>
<evidence type="ECO:0000256" key="12">
    <source>
        <dbReference type="RuleBase" id="RU367085"/>
    </source>
</evidence>
<dbReference type="InterPro" id="IPR036024">
    <property type="entry name" value="Somatomedin_B-like_dom_sf"/>
</dbReference>
<proteinExistence type="inferred from homology"/>
<evidence type="ECO:0000256" key="8">
    <source>
        <dbReference type="ARBA" id="ARBA00022884"/>
    </source>
</evidence>
<dbReference type="PROSITE" id="PS50958">
    <property type="entry name" value="SMB_2"/>
    <property type="match status" value="2"/>
</dbReference>
<evidence type="ECO:0000256" key="7">
    <source>
        <dbReference type="ARBA" id="ARBA00022801"/>
    </source>
</evidence>
<name>A0A9D3Z5P2_DREPO</name>
<sequence length="308" mass="33484">MRESILTICLATVWIGIVCAQSDSCAGRCGDPLNSAFNCQCNSACSRYGDCCPDFSVYCQEDNCQGRCGQSADFNRPCQCNPSCVTYGDCCSDYQVTCVNGGGGSTPGVSTLAAAIQDIWNSDTNRMNVGTDIVIDLNGNTKLFSYVNEAFFSRPTYQAFIALLDNYDRTIGRAESQSSAESTEINNFMNLLMSSEAMTIGMNFLISQGKATASSFRGLVSELWFNFYSRSSSSSILDSSGFEHAMVGELQGTSSVSGFHSWIQFYLPGESREPRLHLHGVSGRAECERGRVHLVRGPERQGLLLSGH</sequence>
<keyword evidence="16" id="KW-1185">Reference proteome</keyword>
<keyword evidence="5 12" id="KW-0479">Metal-binding</keyword>
<dbReference type="EMBL" id="JAIWYP010000014">
    <property type="protein sequence ID" value="KAH3712389.1"/>
    <property type="molecule type" value="Genomic_DNA"/>
</dbReference>
<comment type="similarity">
    <text evidence="2 12">Belongs to the ENDOU family.</text>
</comment>
<dbReference type="GO" id="GO:0016829">
    <property type="term" value="F:lyase activity"/>
    <property type="evidence" value="ECO:0007669"/>
    <property type="project" value="UniProtKB-KW"/>
</dbReference>
<evidence type="ECO:0000256" key="10">
    <source>
        <dbReference type="ARBA" id="ARBA00023211"/>
    </source>
</evidence>
<comment type="catalytic activity">
    <reaction evidence="12">
        <text>ribonucleotidyl-uridine-RNA = a 5'-end dephospho-uridine-RNA + a 3'-end 2',3'-cyclophospho-ribonucleotide-RNA</text>
        <dbReference type="Rhea" id="RHEA:67792"/>
        <dbReference type="Rhea" id="RHEA-COMP:10464"/>
        <dbReference type="Rhea" id="RHEA-COMP:17354"/>
        <dbReference type="Rhea" id="RHEA-COMP:17356"/>
        <dbReference type="ChEBI" id="CHEBI:83064"/>
        <dbReference type="ChEBI" id="CHEBI:173117"/>
        <dbReference type="ChEBI" id="CHEBI:173224"/>
    </reaction>
</comment>
<dbReference type="InterPro" id="IPR037227">
    <property type="entry name" value="EndoU-like"/>
</dbReference>
<feature type="signal peptide" evidence="12">
    <location>
        <begin position="1"/>
        <end position="20"/>
    </location>
</feature>
<comment type="subunit">
    <text evidence="3 12">Monomer.</text>
</comment>
<dbReference type="GO" id="GO:0046872">
    <property type="term" value="F:metal ion binding"/>
    <property type="evidence" value="ECO:0007669"/>
    <property type="project" value="UniProtKB-UniRule"/>
</dbReference>
<keyword evidence="7 12" id="KW-0378">Hydrolase</keyword>
<dbReference type="CDD" id="cd21159">
    <property type="entry name" value="XendoU"/>
    <property type="match status" value="1"/>
</dbReference>
<feature type="chain" id="PRO_5039742290" description="Uridylate-specific endoribonuclease" evidence="12">
    <location>
        <begin position="21"/>
        <end position="308"/>
    </location>
</feature>
<dbReference type="Pfam" id="PF09412">
    <property type="entry name" value="XendoU"/>
    <property type="match status" value="1"/>
</dbReference>
<feature type="domain" description="SMB" evidence="13">
    <location>
        <begin position="64"/>
        <end position="102"/>
    </location>
</feature>
<dbReference type="GO" id="GO:0004521">
    <property type="term" value="F:RNA endonuclease activity"/>
    <property type="evidence" value="ECO:0007669"/>
    <property type="project" value="UniProtKB-UniRule"/>
</dbReference>
<protein>
    <recommendedName>
        <fullName evidence="12">Uridylate-specific endoribonuclease</fullName>
        <ecNumber evidence="12">4.6.1.-</ecNumber>
    </recommendedName>
</protein>
<dbReference type="EC" id="4.6.1.-" evidence="12"/>
<evidence type="ECO:0000256" key="1">
    <source>
        <dbReference type="ARBA" id="ARBA00001936"/>
    </source>
</evidence>
<accession>A0A9D3Z5P2</accession>
<dbReference type="GO" id="GO:0016787">
    <property type="term" value="F:hydrolase activity"/>
    <property type="evidence" value="ECO:0007669"/>
    <property type="project" value="UniProtKB-KW"/>
</dbReference>
<keyword evidence="10 12" id="KW-0464">Manganese</keyword>
<keyword evidence="9" id="KW-1015">Disulfide bond</keyword>
<comment type="caution">
    <text evidence="15">The sequence shown here is derived from an EMBL/GenBank/DDBJ whole genome shotgun (WGS) entry which is preliminary data.</text>
</comment>
<dbReference type="InterPro" id="IPR001212">
    <property type="entry name" value="Somatomedin_B_dom"/>
</dbReference>
<organism evidence="15 16">
    <name type="scientific">Dreissena polymorpha</name>
    <name type="common">Zebra mussel</name>
    <name type="synonym">Mytilus polymorpha</name>
    <dbReference type="NCBI Taxonomy" id="45954"/>
    <lineage>
        <taxon>Eukaryota</taxon>
        <taxon>Metazoa</taxon>
        <taxon>Spiralia</taxon>
        <taxon>Lophotrochozoa</taxon>
        <taxon>Mollusca</taxon>
        <taxon>Bivalvia</taxon>
        <taxon>Autobranchia</taxon>
        <taxon>Heteroconchia</taxon>
        <taxon>Euheterodonta</taxon>
        <taxon>Imparidentia</taxon>
        <taxon>Neoheterodontei</taxon>
        <taxon>Myida</taxon>
        <taxon>Dreissenoidea</taxon>
        <taxon>Dreissenidae</taxon>
        <taxon>Dreissena</taxon>
    </lineage>
</organism>
<evidence type="ECO:0000259" key="14">
    <source>
        <dbReference type="PROSITE" id="PS51959"/>
    </source>
</evidence>
<evidence type="ECO:0000256" key="11">
    <source>
        <dbReference type="ARBA" id="ARBA00023239"/>
    </source>
</evidence>
<dbReference type="AlphaFoldDB" id="A0A9D3Z5P2"/>
<keyword evidence="11" id="KW-0456">Lyase</keyword>
<dbReference type="SMART" id="SM00201">
    <property type="entry name" value="SO"/>
    <property type="match status" value="2"/>
</dbReference>
<dbReference type="Gene3D" id="4.10.410.20">
    <property type="match status" value="2"/>
</dbReference>
<gene>
    <name evidence="15" type="ORF">DPMN_072089</name>
</gene>
<keyword evidence="8 12" id="KW-0694">RNA-binding</keyword>
<evidence type="ECO:0000313" key="15">
    <source>
        <dbReference type="EMBL" id="KAH3712389.1"/>
    </source>
</evidence>
<reference evidence="15" key="1">
    <citation type="journal article" date="2019" name="bioRxiv">
        <title>The Genome of the Zebra Mussel, Dreissena polymorpha: A Resource for Invasive Species Research.</title>
        <authorList>
            <person name="McCartney M.A."/>
            <person name="Auch B."/>
            <person name="Kono T."/>
            <person name="Mallez S."/>
            <person name="Zhang Y."/>
            <person name="Obille A."/>
            <person name="Becker A."/>
            <person name="Abrahante J.E."/>
            <person name="Garbe J."/>
            <person name="Badalamenti J.P."/>
            <person name="Herman A."/>
            <person name="Mangelson H."/>
            <person name="Liachko I."/>
            <person name="Sullivan S."/>
            <person name="Sone E.D."/>
            <person name="Koren S."/>
            <person name="Silverstein K.A.T."/>
            <person name="Beckman K.B."/>
            <person name="Gohl D.M."/>
        </authorList>
    </citation>
    <scope>NUCLEOTIDE SEQUENCE</scope>
    <source>
        <strain evidence="15">Duluth1</strain>
        <tissue evidence="15">Whole animal</tissue>
    </source>
</reference>
<evidence type="ECO:0000256" key="4">
    <source>
        <dbReference type="ARBA" id="ARBA00022722"/>
    </source>
</evidence>
<dbReference type="Pfam" id="PF01033">
    <property type="entry name" value="Somatomedin_B"/>
    <property type="match status" value="2"/>
</dbReference>
<dbReference type="Proteomes" id="UP000828390">
    <property type="component" value="Unassembled WGS sequence"/>
</dbReference>
<keyword evidence="12" id="KW-0732">Signal</keyword>
<reference evidence="15" key="2">
    <citation type="submission" date="2020-11" db="EMBL/GenBank/DDBJ databases">
        <authorList>
            <person name="McCartney M.A."/>
            <person name="Auch B."/>
            <person name="Kono T."/>
            <person name="Mallez S."/>
            <person name="Becker A."/>
            <person name="Gohl D.M."/>
            <person name="Silverstein K.A.T."/>
            <person name="Koren S."/>
            <person name="Bechman K.B."/>
            <person name="Herman A."/>
            <person name="Abrahante J.E."/>
            <person name="Garbe J."/>
        </authorList>
    </citation>
    <scope>NUCLEOTIDE SEQUENCE</scope>
    <source>
        <strain evidence="15">Duluth1</strain>
        <tissue evidence="15">Whole animal</tissue>
    </source>
</reference>
<evidence type="ECO:0000259" key="13">
    <source>
        <dbReference type="PROSITE" id="PS50958"/>
    </source>
</evidence>
<dbReference type="PANTHER" id="PTHR12439">
    <property type="entry name" value="PLACENTAL PROTEIN 11-RELATED"/>
    <property type="match status" value="1"/>
</dbReference>
<evidence type="ECO:0000256" key="3">
    <source>
        <dbReference type="ARBA" id="ARBA00011245"/>
    </source>
</evidence>
<evidence type="ECO:0000256" key="2">
    <source>
        <dbReference type="ARBA" id="ARBA00010168"/>
    </source>
</evidence>
<dbReference type="PANTHER" id="PTHR12439:SF42">
    <property type="entry name" value="ENDORIBONUCLEASE-RELATED"/>
    <property type="match status" value="1"/>
</dbReference>
<dbReference type="GO" id="GO:0003723">
    <property type="term" value="F:RNA binding"/>
    <property type="evidence" value="ECO:0007669"/>
    <property type="project" value="UniProtKB-UniRule"/>
</dbReference>
<comment type="cofactor">
    <cofactor evidence="1 12">
        <name>Mn(2+)</name>
        <dbReference type="ChEBI" id="CHEBI:29035"/>
    </cofactor>
</comment>
<evidence type="ECO:0000313" key="16">
    <source>
        <dbReference type="Proteomes" id="UP000828390"/>
    </source>
</evidence>
<dbReference type="PROSITE" id="PS00524">
    <property type="entry name" value="SMB_1"/>
    <property type="match status" value="2"/>
</dbReference>
<evidence type="ECO:0000256" key="5">
    <source>
        <dbReference type="ARBA" id="ARBA00022723"/>
    </source>
</evidence>
<keyword evidence="6 12" id="KW-0255">Endonuclease</keyword>
<dbReference type="PROSITE" id="PS51959">
    <property type="entry name" value="ENDOU"/>
    <property type="match status" value="1"/>
</dbReference>
<dbReference type="SUPFAM" id="SSF90188">
    <property type="entry name" value="Somatomedin B domain"/>
    <property type="match status" value="2"/>
</dbReference>
<feature type="domain" description="EndoU" evidence="14">
    <location>
        <begin position="108"/>
        <end position="308"/>
    </location>
</feature>
<evidence type="ECO:0000256" key="9">
    <source>
        <dbReference type="ARBA" id="ARBA00023157"/>
    </source>
</evidence>
<dbReference type="SUPFAM" id="SSF142877">
    <property type="entry name" value="EndoU-like"/>
    <property type="match status" value="1"/>
</dbReference>